<dbReference type="InterPro" id="IPR038969">
    <property type="entry name" value="FEN"/>
</dbReference>
<keyword evidence="2" id="KW-0540">Nuclease</keyword>
<dbReference type="GO" id="GO:0033567">
    <property type="term" value="P:DNA replication, Okazaki fragment processing"/>
    <property type="evidence" value="ECO:0007669"/>
    <property type="project" value="InterPro"/>
</dbReference>
<dbReference type="InterPro" id="IPR036279">
    <property type="entry name" value="5-3_exonuclease_C_sf"/>
</dbReference>
<dbReference type="Proteomes" id="UP001301871">
    <property type="component" value="Segment"/>
</dbReference>
<dbReference type="SUPFAM" id="SSF88723">
    <property type="entry name" value="PIN domain-like"/>
    <property type="match status" value="1"/>
</dbReference>
<dbReference type="SUPFAM" id="SSF47807">
    <property type="entry name" value="5' to 3' exonuclease, C-terminal subdomain"/>
    <property type="match status" value="1"/>
</dbReference>
<dbReference type="InterPro" id="IPR029060">
    <property type="entry name" value="PIN-like_dom_sf"/>
</dbReference>
<name>A0AAX3ZVX7_9CAUD</name>
<organism evidence="2 3">
    <name type="scientific">Roseobacter phage CRP-804</name>
    <dbReference type="NCBI Taxonomy" id="3072850"/>
    <lineage>
        <taxon>Viruses</taxon>
        <taxon>Duplodnaviria</taxon>
        <taxon>Heunggongvirae</taxon>
        <taxon>Uroviricota</taxon>
        <taxon>Caudoviricetes</taxon>
        <taxon>Autographivirales</taxon>
        <taxon>Autographivirales incertae sedis</taxon>
        <taxon>Triteiavirus</taxon>
        <taxon>Triteiavirus CRP804</taxon>
    </lineage>
</organism>
<evidence type="ECO:0000259" key="1">
    <source>
        <dbReference type="Pfam" id="PF02739"/>
    </source>
</evidence>
<gene>
    <name evidence="2" type="ORF">CRP804_gp17</name>
</gene>
<protein>
    <submittedName>
        <fullName evidence="2">Exonuclease</fullName>
    </submittedName>
</protein>
<dbReference type="InterPro" id="IPR020046">
    <property type="entry name" value="5-3_exonucl_a-hlix_arch_N"/>
</dbReference>
<reference evidence="2 3" key="1">
    <citation type="submission" date="2023-08" db="EMBL/GenBank/DDBJ databases">
        <authorList>
            <person name="Du S."/>
            <person name="Wu Z."/>
            <person name="Wu Y."/>
            <person name="Yang M."/>
            <person name="Shao J."/>
            <person name="Liu H."/>
            <person name="Zhao Y."/>
            <person name="Zhang Z."/>
        </authorList>
    </citation>
    <scope>NUCLEOTIDE SEQUENCE [LARGE SCALE GENOMIC DNA]</scope>
</reference>
<dbReference type="GO" id="GO:0017108">
    <property type="term" value="F:5'-flap endonuclease activity"/>
    <property type="evidence" value="ECO:0007669"/>
    <property type="project" value="InterPro"/>
</dbReference>
<feature type="domain" description="5'-3' exonuclease alpha-helical arch N-terminal" evidence="1">
    <location>
        <begin position="5"/>
        <end position="139"/>
    </location>
</feature>
<accession>A0AAX3ZVX7</accession>
<dbReference type="GO" id="GO:0004527">
    <property type="term" value="F:exonuclease activity"/>
    <property type="evidence" value="ECO:0007669"/>
    <property type="project" value="UniProtKB-KW"/>
</dbReference>
<dbReference type="Gene3D" id="3.40.50.1010">
    <property type="entry name" value="5'-nuclease"/>
    <property type="match status" value="1"/>
</dbReference>
<dbReference type="GO" id="GO:0003677">
    <property type="term" value="F:DNA binding"/>
    <property type="evidence" value="ECO:0007669"/>
    <property type="project" value="InterPro"/>
</dbReference>
<dbReference type="PANTHER" id="PTHR42646:SF4">
    <property type="entry name" value="5'-3' EXONUCLEASE FAMILY PROTEIN"/>
    <property type="match status" value="1"/>
</dbReference>
<keyword evidence="2" id="KW-0269">Exonuclease</keyword>
<dbReference type="Gene3D" id="1.10.150.20">
    <property type="entry name" value="5' to 3' exonuclease, C-terminal subdomain"/>
    <property type="match status" value="1"/>
</dbReference>
<evidence type="ECO:0000313" key="3">
    <source>
        <dbReference type="Proteomes" id="UP001301871"/>
    </source>
</evidence>
<keyword evidence="3" id="KW-1185">Reference proteome</keyword>
<sequence length="244" mass="27837">MSRTVLIDADILCYTVAYVNEVPTEFANGLFVLWADAEKTKVDLSDELDRILEEVDADDYLLCLTDKDNFRKDILPSYKSNRSGSRKPMMLPFLREHIISNLRHDVRRGLEGDDLMGIYATHPDLDGEWVIYSKDKDMKTIPALLWDFEDGHVRKVSEEEATRNWLFQTLTGDTTDGYSGCPKVGPVAANKILDKECSFNAVIQAYEKAGLSKFEATQQAQVARILRSENYDLETDTLTVWRPE</sequence>
<proteinExistence type="predicted"/>
<evidence type="ECO:0000313" key="2">
    <source>
        <dbReference type="EMBL" id="WMM94895.1"/>
    </source>
</evidence>
<dbReference type="EMBL" id="OR420734">
    <property type="protein sequence ID" value="WMM94895.1"/>
    <property type="molecule type" value="Genomic_DNA"/>
</dbReference>
<dbReference type="Pfam" id="PF02739">
    <property type="entry name" value="5_3_exonuc_N"/>
    <property type="match status" value="1"/>
</dbReference>
<dbReference type="PANTHER" id="PTHR42646">
    <property type="entry name" value="FLAP ENDONUCLEASE XNI"/>
    <property type="match status" value="1"/>
</dbReference>
<keyword evidence="2" id="KW-0378">Hydrolase</keyword>